<organism evidence="2 3">
    <name type="scientific">Circinella minor</name>
    <dbReference type="NCBI Taxonomy" id="1195481"/>
    <lineage>
        <taxon>Eukaryota</taxon>
        <taxon>Fungi</taxon>
        <taxon>Fungi incertae sedis</taxon>
        <taxon>Mucoromycota</taxon>
        <taxon>Mucoromycotina</taxon>
        <taxon>Mucoromycetes</taxon>
        <taxon>Mucorales</taxon>
        <taxon>Lichtheimiaceae</taxon>
        <taxon>Circinella</taxon>
    </lineage>
</organism>
<dbReference type="AlphaFoldDB" id="A0A8H7S2M2"/>
<gene>
    <name evidence="2" type="ORF">INT45_004548</name>
</gene>
<feature type="compositionally biased region" description="Basic residues" evidence="1">
    <location>
        <begin position="24"/>
        <end position="33"/>
    </location>
</feature>
<evidence type="ECO:0000313" key="3">
    <source>
        <dbReference type="Proteomes" id="UP000646827"/>
    </source>
</evidence>
<dbReference type="EMBL" id="JAEPRB010000106">
    <property type="protein sequence ID" value="KAG2221554.1"/>
    <property type="molecule type" value="Genomic_DNA"/>
</dbReference>
<evidence type="ECO:0000256" key="1">
    <source>
        <dbReference type="SAM" id="MobiDB-lite"/>
    </source>
</evidence>
<name>A0A8H7S2M2_9FUNG</name>
<comment type="caution">
    <text evidence="2">The sequence shown here is derived from an EMBL/GenBank/DDBJ whole genome shotgun (WGS) entry which is preliminary data.</text>
</comment>
<feature type="region of interest" description="Disordered" evidence="1">
    <location>
        <begin position="1"/>
        <end position="56"/>
    </location>
</feature>
<feature type="compositionally biased region" description="Polar residues" evidence="1">
    <location>
        <begin position="34"/>
        <end position="56"/>
    </location>
</feature>
<dbReference type="OrthoDB" id="2287260at2759"/>
<sequence length="295" mass="33526">MNPQHSINGMNATTPTVPADTRPTKRARGRPKKGNQQDPNSINNRTNTPIASNSHANVSATNVNSLRDLSELDTALAVLSRKVRPTTALAYRLPLAHWKSFCDDSIHRFDINREYPYTGSSVNNNLRYLRTAISSLDDLWLSKELLDKNEGWMRQNFAEEKAGGKSDAKDYKKEKNLTIPSDQYHCATASHSILTLSSLMHEATMNYIRMSTMIEEIYQLNVDKLDIITYDNDIAFRNDSQEDMEVENQFDDKDGPPKPALTEKEIEDIVVMCQGCSYPKELMVMDNWEAFIIDD</sequence>
<feature type="compositionally biased region" description="Polar residues" evidence="1">
    <location>
        <begin position="1"/>
        <end position="16"/>
    </location>
</feature>
<proteinExistence type="predicted"/>
<accession>A0A8H7S2M2</accession>
<keyword evidence="3" id="KW-1185">Reference proteome</keyword>
<evidence type="ECO:0000313" key="2">
    <source>
        <dbReference type="EMBL" id="KAG2221554.1"/>
    </source>
</evidence>
<protein>
    <submittedName>
        <fullName evidence="2">Uncharacterized protein</fullName>
    </submittedName>
</protein>
<dbReference type="Proteomes" id="UP000646827">
    <property type="component" value="Unassembled WGS sequence"/>
</dbReference>
<reference evidence="2 3" key="1">
    <citation type="submission" date="2020-12" db="EMBL/GenBank/DDBJ databases">
        <title>Metabolic potential, ecology and presence of endohyphal bacteria is reflected in genomic diversity of Mucoromycotina.</title>
        <authorList>
            <person name="Muszewska A."/>
            <person name="Okrasinska A."/>
            <person name="Steczkiewicz K."/>
            <person name="Drgas O."/>
            <person name="Orlowska M."/>
            <person name="Perlinska-Lenart U."/>
            <person name="Aleksandrzak-Piekarczyk T."/>
            <person name="Szatraj K."/>
            <person name="Zielenkiewicz U."/>
            <person name="Pilsyk S."/>
            <person name="Malc E."/>
            <person name="Mieczkowski P."/>
            <person name="Kruszewska J.S."/>
            <person name="Biernat P."/>
            <person name="Pawlowska J."/>
        </authorList>
    </citation>
    <scope>NUCLEOTIDE SEQUENCE [LARGE SCALE GENOMIC DNA]</scope>
    <source>
        <strain evidence="2 3">CBS 142.35</strain>
    </source>
</reference>